<dbReference type="PATRIC" id="fig|1637975.4.peg.5537"/>
<keyword evidence="1" id="KW-1133">Transmembrane helix</keyword>
<keyword evidence="1" id="KW-0812">Transmembrane</keyword>
<dbReference type="EMBL" id="LJIX01000003">
    <property type="protein sequence ID" value="KQL27535.1"/>
    <property type="molecule type" value="Genomic_DNA"/>
</dbReference>
<evidence type="ECO:0000256" key="1">
    <source>
        <dbReference type="SAM" id="Phobius"/>
    </source>
</evidence>
<protein>
    <submittedName>
        <fullName evidence="2">Uncharacterized protein</fullName>
    </submittedName>
</protein>
<dbReference type="AlphaFoldDB" id="A0A0Q3VS18"/>
<sequence length="62" mass="6934">MMSDVFRNIIEFLKSTAPISIISNIIICAILLAVGLLLLLKKQQQTKEKKIGGWVCISILDF</sequence>
<keyword evidence="1" id="KW-0472">Membrane</keyword>
<name>A0A0Q3VS18_9BACI</name>
<comment type="caution">
    <text evidence="2">The sequence shown here is derived from an EMBL/GenBank/DDBJ whole genome shotgun (WGS) entry which is preliminary data.</text>
</comment>
<gene>
    <name evidence="2" type="ORF">AN957_00940</name>
</gene>
<accession>A0A0Q3VS18</accession>
<keyword evidence="3" id="KW-1185">Reference proteome</keyword>
<evidence type="ECO:0000313" key="3">
    <source>
        <dbReference type="Proteomes" id="UP000050996"/>
    </source>
</evidence>
<feature type="transmembrane region" description="Helical" evidence="1">
    <location>
        <begin position="20"/>
        <end position="40"/>
    </location>
</feature>
<evidence type="ECO:0000313" key="2">
    <source>
        <dbReference type="EMBL" id="KQL27535.1"/>
    </source>
</evidence>
<reference evidence="2 3" key="1">
    <citation type="submission" date="2015-09" db="EMBL/GenBank/DDBJ databases">
        <title>Genome sequencing project for genomic taxonomy and phylogenomics of Bacillus-like bacteria.</title>
        <authorList>
            <person name="Liu B."/>
            <person name="Wang J."/>
            <person name="Zhu Y."/>
            <person name="Liu G."/>
            <person name="Chen Q."/>
            <person name="Chen Z."/>
            <person name="Lan J."/>
            <person name="Che J."/>
            <person name="Ge C."/>
            <person name="Shi H."/>
            <person name="Pan Z."/>
            <person name="Liu X."/>
        </authorList>
    </citation>
    <scope>NUCLEOTIDE SEQUENCE [LARGE SCALE GENOMIC DNA]</scope>
    <source>
        <strain evidence="2 3">FJAT-18043</strain>
    </source>
</reference>
<organism evidence="2 3">
    <name type="scientific">Cytobacillus solani</name>
    <dbReference type="NCBI Taxonomy" id="1637975"/>
    <lineage>
        <taxon>Bacteria</taxon>
        <taxon>Bacillati</taxon>
        <taxon>Bacillota</taxon>
        <taxon>Bacilli</taxon>
        <taxon>Bacillales</taxon>
        <taxon>Bacillaceae</taxon>
        <taxon>Cytobacillus</taxon>
    </lineage>
</organism>
<dbReference type="RefSeq" id="WP_053477987.1">
    <property type="nucleotide sequence ID" value="NZ_CP041305.1"/>
</dbReference>
<dbReference type="Proteomes" id="UP000050996">
    <property type="component" value="Unassembled WGS sequence"/>
</dbReference>
<proteinExistence type="predicted"/>